<dbReference type="EMBL" id="JBJJXI010000021">
    <property type="protein sequence ID" value="KAL3405458.1"/>
    <property type="molecule type" value="Genomic_DNA"/>
</dbReference>
<reference evidence="1 2" key="1">
    <citation type="journal article" date="2024" name="bioRxiv">
        <title>A reference genome for Trichogramma kaykai: A tiny desert-dwelling parasitoid wasp with competing sex-ratio distorters.</title>
        <authorList>
            <person name="Culotta J."/>
            <person name="Lindsey A.R."/>
        </authorList>
    </citation>
    <scope>NUCLEOTIDE SEQUENCE [LARGE SCALE GENOMIC DNA]</scope>
    <source>
        <strain evidence="1 2">KSX58</strain>
    </source>
</reference>
<keyword evidence="2" id="KW-1185">Reference proteome</keyword>
<accession>A0ABD2XJ39</accession>
<sequence length="78" mass="8905">MSLRAKIEPCHYVKRTYIRSRLLHVPAAASPELISRSRKWTRRNNFLAGRVFSCTYTLLQIRETSSRSRSSSSSSSGT</sequence>
<dbReference type="AlphaFoldDB" id="A0ABD2XJ39"/>
<evidence type="ECO:0000313" key="2">
    <source>
        <dbReference type="Proteomes" id="UP001627154"/>
    </source>
</evidence>
<comment type="caution">
    <text evidence="1">The sequence shown here is derived from an EMBL/GenBank/DDBJ whole genome shotgun (WGS) entry which is preliminary data.</text>
</comment>
<evidence type="ECO:0000313" key="1">
    <source>
        <dbReference type="EMBL" id="KAL3405458.1"/>
    </source>
</evidence>
<dbReference type="Proteomes" id="UP001627154">
    <property type="component" value="Unassembled WGS sequence"/>
</dbReference>
<gene>
    <name evidence="1" type="ORF">TKK_002463</name>
</gene>
<proteinExistence type="predicted"/>
<protein>
    <submittedName>
        <fullName evidence="1">Uncharacterized protein</fullName>
    </submittedName>
</protein>
<organism evidence="1 2">
    <name type="scientific">Trichogramma kaykai</name>
    <dbReference type="NCBI Taxonomy" id="54128"/>
    <lineage>
        <taxon>Eukaryota</taxon>
        <taxon>Metazoa</taxon>
        <taxon>Ecdysozoa</taxon>
        <taxon>Arthropoda</taxon>
        <taxon>Hexapoda</taxon>
        <taxon>Insecta</taxon>
        <taxon>Pterygota</taxon>
        <taxon>Neoptera</taxon>
        <taxon>Endopterygota</taxon>
        <taxon>Hymenoptera</taxon>
        <taxon>Apocrita</taxon>
        <taxon>Proctotrupomorpha</taxon>
        <taxon>Chalcidoidea</taxon>
        <taxon>Trichogrammatidae</taxon>
        <taxon>Trichogramma</taxon>
    </lineage>
</organism>
<name>A0ABD2XJ39_9HYME</name>